<evidence type="ECO:0000256" key="1">
    <source>
        <dbReference type="ARBA" id="ARBA00004123"/>
    </source>
</evidence>
<evidence type="ECO:0000256" key="4">
    <source>
        <dbReference type="ARBA" id="ARBA00022833"/>
    </source>
</evidence>
<proteinExistence type="predicted"/>
<comment type="subcellular location">
    <subcellularLocation>
        <location evidence="1">Nucleus</location>
    </subcellularLocation>
</comment>
<dbReference type="GO" id="GO:0005634">
    <property type="term" value="C:nucleus"/>
    <property type="evidence" value="ECO:0007669"/>
    <property type="project" value="UniProtKB-SubCell"/>
</dbReference>
<keyword evidence="3" id="KW-0863">Zinc-finger</keyword>
<evidence type="ECO:0000259" key="6">
    <source>
        <dbReference type="Pfam" id="PF05699"/>
    </source>
</evidence>
<keyword evidence="2" id="KW-0479">Metal-binding</keyword>
<gene>
    <name evidence="7" type="ORF">RSOLAG22IIIB_07571</name>
</gene>
<dbReference type="PANTHER" id="PTHR46481:SF10">
    <property type="entry name" value="ZINC FINGER BED DOMAIN-CONTAINING PROTEIN 39"/>
    <property type="match status" value="1"/>
</dbReference>
<keyword evidence="4" id="KW-0862">Zinc</keyword>
<evidence type="ECO:0000256" key="5">
    <source>
        <dbReference type="ARBA" id="ARBA00023242"/>
    </source>
</evidence>
<sequence length="283" mass="31962">MEAWELLRIRISELQRPIISGINKIREYVNRTQGAAIHTLAMVVNLSLKFEWINQHWAPFDRQKAYDRVKAKMLFFQKESYERALQARYVPSSPATQSQNHGYLRVLTLSQNLRRASSVTGGAGSSSPAEPVIPQDLTNALPSIANGRVAPSPEDIRSHNLGAVEFELNRYIAAGPIPIEAMGAIALTSYWQANQFTYPLLYRIAMDVLPVQASSVSSERVFSSSKLTCTSERNRISTKTMEAFQVLKHSLYRRRREVAEPRAAQSRALDFVVHQFENLEIAD</sequence>
<reference evidence="7 8" key="1">
    <citation type="submission" date="2015-07" db="EMBL/GenBank/DDBJ databases">
        <authorList>
            <person name="Noorani M."/>
        </authorList>
    </citation>
    <scope>NUCLEOTIDE SEQUENCE [LARGE SCALE GENOMIC DNA]</scope>
    <source>
        <strain evidence="7">BBA 69670</strain>
    </source>
</reference>
<dbReference type="Pfam" id="PF05699">
    <property type="entry name" value="Dimer_Tnp_hAT"/>
    <property type="match status" value="1"/>
</dbReference>
<dbReference type="SUPFAM" id="SSF53098">
    <property type="entry name" value="Ribonuclease H-like"/>
    <property type="match status" value="1"/>
</dbReference>
<dbReference type="PANTHER" id="PTHR46481">
    <property type="entry name" value="ZINC FINGER BED DOMAIN-CONTAINING PROTEIN 4"/>
    <property type="match status" value="1"/>
</dbReference>
<feature type="domain" description="HAT C-terminal dimerisation" evidence="6">
    <location>
        <begin position="167"/>
        <end position="249"/>
    </location>
</feature>
<keyword evidence="5" id="KW-0539">Nucleus</keyword>
<dbReference type="GO" id="GO:0008270">
    <property type="term" value="F:zinc ion binding"/>
    <property type="evidence" value="ECO:0007669"/>
    <property type="project" value="UniProtKB-KW"/>
</dbReference>
<dbReference type="InterPro" id="IPR008906">
    <property type="entry name" value="HATC_C_dom"/>
</dbReference>
<name>A0A0K6FNY7_9AGAM</name>
<dbReference type="InterPro" id="IPR012337">
    <property type="entry name" value="RNaseH-like_sf"/>
</dbReference>
<keyword evidence="8" id="KW-1185">Reference proteome</keyword>
<dbReference type="AlphaFoldDB" id="A0A0K6FNY7"/>
<dbReference type="GO" id="GO:0046983">
    <property type="term" value="F:protein dimerization activity"/>
    <property type="evidence" value="ECO:0007669"/>
    <property type="project" value="InterPro"/>
</dbReference>
<accession>A0A0K6FNY7</accession>
<dbReference type="Proteomes" id="UP000044841">
    <property type="component" value="Unassembled WGS sequence"/>
</dbReference>
<dbReference type="InterPro" id="IPR052035">
    <property type="entry name" value="ZnF_BED_domain_contain"/>
</dbReference>
<evidence type="ECO:0000256" key="3">
    <source>
        <dbReference type="ARBA" id="ARBA00022771"/>
    </source>
</evidence>
<evidence type="ECO:0000313" key="7">
    <source>
        <dbReference type="EMBL" id="CUA67878.1"/>
    </source>
</evidence>
<dbReference type="EMBL" id="CYGV01000225">
    <property type="protein sequence ID" value="CUA67878.1"/>
    <property type="molecule type" value="Genomic_DNA"/>
</dbReference>
<organism evidence="7 8">
    <name type="scientific">Rhizoctonia solani</name>
    <dbReference type="NCBI Taxonomy" id="456999"/>
    <lineage>
        <taxon>Eukaryota</taxon>
        <taxon>Fungi</taxon>
        <taxon>Dikarya</taxon>
        <taxon>Basidiomycota</taxon>
        <taxon>Agaricomycotina</taxon>
        <taxon>Agaricomycetes</taxon>
        <taxon>Cantharellales</taxon>
        <taxon>Ceratobasidiaceae</taxon>
        <taxon>Rhizoctonia</taxon>
    </lineage>
</organism>
<protein>
    <recommendedName>
        <fullName evidence="6">HAT C-terminal dimerisation domain-containing protein</fullName>
    </recommendedName>
</protein>
<evidence type="ECO:0000256" key="2">
    <source>
        <dbReference type="ARBA" id="ARBA00022723"/>
    </source>
</evidence>
<evidence type="ECO:0000313" key="8">
    <source>
        <dbReference type="Proteomes" id="UP000044841"/>
    </source>
</evidence>